<dbReference type="EMBL" id="LCQD01000038">
    <property type="protein sequence ID" value="KKW10422.1"/>
    <property type="molecule type" value="Genomic_DNA"/>
</dbReference>
<feature type="region of interest" description="Disordered" evidence="1">
    <location>
        <begin position="93"/>
        <end position="112"/>
    </location>
</feature>
<dbReference type="AlphaFoldDB" id="A0A0G1Y6A8"/>
<reference evidence="2 3" key="1">
    <citation type="journal article" date="2015" name="Nature">
        <title>rRNA introns, odd ribosomes, and small enigmatic genomes across a large radiation of phyla.</title>
        <authorList>
            <person name="Brown C.T."/>
            <person name="Hug L.A."/>
            <person name="Thomas B.C."/>
            <person name="Sharon I."/>
            <person name="Castelle C.J."/>
            <person name="Singh A."/>
            <person name="Wilkins M.J."/>
            <person name="Williams K.H."/>
            <person name="Banfield J.F."/>
        </authorList>
    </citation>
    <scope>NUCLEOTIDE SEQUENCE [LARGE SCALE GENOMIC DNA]</scope>
</reference>
<dbReference type="Proteomes" id="UP000034588">
    <property type="component" value="Unassembled WGS sequence"/>
</dbReference>
<comment type="caution">
    <text evidence="2">The sequence shown here is derived from an EMBL/GenBank/DDBJ whole genome shotgun (WGS) entry which is preliminary data.</text>
</comment>
<accession>A0A0G1Y6A8</accession>
<evidence type="ECO:0000313" key="3">
    <source>
        <dbReference type="Proteomes" id="UP000034588"/>
    </source>
</evidence>
<feature type="compositionally biased region" description="Acidic residues" evidence="1">
    <location>
        <begin position="103"/>
        <end position="112"/>
    </location>
</feature>
<evidence type="ECO:0000256" key="1">
    <source>
        <dbReference type="SAM" id="MobiDB-lite"/>
    </source>
</evidence>
<gene>
    <name evidence="2" type="ORF">UY48_C0038G0022</name>
</gene>
<sequence length="112" mass="12661">MASPQDLIRDLLKDAVRLEELLTVHGFGDRGFRQALTQFRAKCSMQLRVLDSQLVSERPIVPKRGIELLKTEPDGTTRPYTVEELAALREAGAPVDMPFHDETMDDQLDQVI</sequence>
<proteinExistence type="predicted"/>
<name>A0A0G1Y6A8_9BACT</name>
<protein>
    <submittedName>
        <fullName evidence="2">Uncharacterized protein</fullName>
    </submittedName>
</protein>
<organism evidence="2 3">
    <name type="scientific">Candidatus Gottesmanbacteria bacterium GW2011_GWB1_49_7</name>
    <dbReference type="NCBI Taxonomy" id="1618448"/>
    <lineage>
        <taxon>Bacteria</taxon>
        <taxon>Candidatus Gottesmaniibacteriota</taxon>
    </lineage>
</organism>
<evidence type="ECO:0000313" key="2">
    <source>
        <dbReference type="EMBL" id="KKW10422.1"/>
    </source>
</evidence>